<feature type="region of interest" description="Disordered" evidence="2">
    <location>
        <begin position="400"/>
        <end position="421"/>
    </location>
</feature>
<dbReference type="EMBL" id="JAXBLV010000001">
    <property type="protein sequence ID" value="MDY3557711.1"/>
    <property type="molecule type" value="Genomic_DNA"/>
</dbReference>
<dbReference type="Gene3D" id="1.20.1600.10">
    <property type="entry name" value="Outer membrane efflux proteins (OEP)"/>
    <property type="match status" value="2"/>
</dbReference>
<feature type="compositionally biased region" description="Basic and acidic residues" evidence="2">
    <location>
        <begin position="403"/>
        <end position="421"/>
    </location>
</feature>
<dbReference type="SUPFAM" id="SSF56954">
    <property type="entry name" value="Outer membrane efflux proteins (OEP)"/>
    <property type="match status" value="2"/>
</dbReference>
<proteinExistence type="predicted"/>
<evidence type="ECO:0000256" key="1">
    <source>
        <dbReference type="SAM" id="Coils"/>
    </source>
</evidence>
<evidence type="ECO:0000313" key="3">
    <source>
        <dbReference type="EMBL" id="MDY3557711.1"/>
    </source>
</evidence>
<feature type="region of interest" description="Disordered" evidence="2">
    <location>
        <begin position="1"/>
        <end position="42"/>
    </location>
</feature>
<keyword evidence="4" id="KW-1185">Reference proteome</keyword>
<gene>
    <name evidence="3" type="ORF">R5W23_000239</name>
</gene>
<organism evidence="3 4">
    <name type="scientific">Gemmata algarum</name>
    <dbReference type="NCBI Taxonomy" id="2975278"/>
    <lineage>
        <taxon>Bacteria</taxon>
        <taxon>Pseudomonadati</taxon>
        <taxon>Planctomycetota</taxon>
        <taxon>Planctomycetia</taxon>
        <taxon>Gemmatales</taxon>
        <taxon>Gemmataceae</taxon>
        <taxon>Gemmata</taxon>
    </lineage>
</organism>
<protein>
    <submittedName>
        <fullName evidence="3">TolC family protein</fullName>
    </submittedName>
</protein>
<comment type="caution">
    <text evidence="3">The sequence shown here is derived from an EMBL/GenBank/DDBJ whole genome shotgun (WGS) entry which is preliminary data.</text>
</comment>
<feature type="compositionally biased region" description="Pro residues" evidence="2">
    <location>
        <begin position="726"/>
        <end position="745"/>
    </location>
</feature>
<name>A0ABU5EVG4_9BACT</name>
<dbReference type="PANTHER" id="PTHR30203">
    <property type="entry name" value="OUTER MEMBRANE CATION EFFLUX PROTEIN"/>
    <property type="match status" value="1"/>
</dbReference>
<dbReference type="PANTHER" id="PTHR30203:SF33">
    <property type="entry name" value="BLR4455 PROTEIN"/>
    <property type="match status" value="1"/>
</dbReference>
<sequence>MAERSALGRGYDIGRLRLEPAPGSRLADPFDPDRPPKPPDDPAAAILMDHPYKFRGSKRWGKDGYADSIEPIGWETALAPDDKGVVKLDQNKAVEVALLNSREYQTALENVYLTALGLTLNRFEFDLRWFGRNATTYTHTGNSSLPTESNRLASTTDVGFERNLAAGGQLLVDFANSVTYEYTGGAVGGVRSNLLLSLTQPLLRNFGRQVRLEGLTQAERDVLYAVRDFARFRKQFYVSVATQSGGYLSLLLATQTLRNSQANLKRQEETYRLYNELFRGGRASVVELDQFYQSLQAARQDVIDTRTSLENAKDQFKLTLGLPPRLPIDLDDSPLDQFILVDPALERLREQLEEFQRVRLRELDAPPSLDVLRKAFADLRELAGGGPAAVRSAAADLDAFGRQLDRPERPGDDPEQRDRDRATYTSLKTALTEAGDDLAKFTRRIEKDSTAVTEATRKEGWEAVVQDAKFLLTALDGVITVQTQSRIYRIELPEIDILEEPAMAFAKANRLDLQNRRAQTTDAWRKVTVTANALRGGVNVVGTANLVTDADHDKPFNFAGEASSYSVGLQFDAPLNRLAERNAYRASLVTYQRSKREFVALSDQVELQIRQDLRELARLRPSFSIARQQVLSAARQYENTRLTLLGPGGRKGPNDATSLQLLQALSTLLAQRNALAANFIQFEQRRLQLLLDLEELQLDDRGFPTNAQPRPPARSGDRDGRGTPSPGLPAAPAPRPLAPRGPVVP</sequence>
<reference evidence="4" key="1">
    <citation type="journal article" date="2023" name="Mar. Drugs">
        <title>Gemmata algarum, a Novel Planctomycete Isolated from an Algal Mat, Displays Antimicrobial Activity.</title>
        <authorList>
            <person name="Kumar G."/>
            <person name="Kallscheuer N."/>
            <person name="Kashif M."/>
            <person name="Ahamad S."/>
            <person name="Jagadeeshwari U."/>
            <person name="Pannikurungottu S."/>
            <person name="Haufschild T."/>
            <person name="Kabuu M."/>
            <person name="Sasikala C."/>
            <person name="Jogler C."/>
            <person name="Ramana C."/>
        </authorList>
    </citation>
    <scope>NUCLEOTIDE SEQUENCE [LARGE SCALE GENOMIC DNA]</scope>
    <source>
        <strain evidence="4">JC673</strain>
    </source>
</reference>
<keyword evidence="1" id="KW-0175">Coiled coil</keyword>
<feature type="region of interest" description="Disordered" evidence="2">
    <location>
        <begin position="701"/>
        <end position="745"/>
    </location>
</feature>
<dbReference type="InterPro" id="IPR010131">
    <property type="entry name" value="MdtP/NodT-like"/>
</dbReference>
<dbReference type="Proteomes" id="UP001272242">
    <property type="component" value="Unassembled WGS sequence"/>
</dbReference>
<evidence type="ECO:0000313" key="4">
    <source>
        <dbReference type="Proteomes" id="UP001272242"/>
    </source>
</evidence>
<evidence type="ECO:0000256" key="2">
    <source>
        <dbReference type="SAM" id="MobiDB-lite"/>
    </source>
</evidence>
<feature type="coiled-coil region" evidence="1">
    <location>
        <begin position="250"/>
        <end position="315"/>
    </location>
</feature>
<dbReference type="RefSeq" id="WP_320684746.1">
    <property type="nucleotide sequence ID" value="NZ_JAXBLV010000001.1"/>
</dbReference>
<feature type="compositionally biased region" description="Basic and acidic residues" evidence="2">
    <location>
        <begin position="31"/>
        <end position="40"/>
    </location>
</feature>
<accession>A0ABU5EVG4</accession>